<evidence type="ECO:0000313" key="3">
    <source>
        <dbReference type="Proteomes" id="UP000015453"/>
    </source>
</evidence>
<gene>
    <name evidence="2" type="ORF">M569_01465</name>
</gene>
<evidence type="ECO:0000256" key="1">
    <source>
        <dbReference type="SAM" id="MobiDB-lite"/>
    </source>
</evidence>
<dbReference type="InterPro" id="IPR040305">
    <property type="entry name" value="At1g75730-like"/>
</dbReference>
<feature type="compositionally biased region" description="Polar residues" evidence="1">
    <location>
        <begin position="145"/>
        <end position="154"/>
    </location>
</feature>
<feature type="region of interest" description="Disordered" evidence="1">
    <location>
        <begin position="1"/>
        <end position="26"/>
    </location>
</feature>
<accession>S8D0H8</accession>
<dbReference type="AlphaFoldDB" id="S8D0H8"/>
<feature type="compositionally biased region" description="Basic and acidic residues" evidence="1">
    <location>
        <begin position="130"/>
        <end position="143"/>
    </location>
</feature>
<sequence length="392" mass="43500">MRAAEFWSIRGSSQQQPSTSNGKNNSMLSETLIRRCGSVVGNAPFPRKQRSAMKTRAKYGGVQLNRKDGRKKLKKHEVIISKDEEEVAEALFALANMFTDVTNNDDDRVPSDDGNGSKIAVEVNESDIVDPQRRDHPAHEVVHHGSTSDSRRNAATSLGVKKSNGVVEAVSHEQNGGVAKSSSTNGDLKSEATNQSLLRLSSLPNDSDYMSPPTKFLQRNDASKKSLNRCANHVSISRMIKVLKLTGKEEEEEEDHSKIDLNAAAGLKDSTETTKMDAFLQKNMLVKDHHLRPHQGCDFIINDGGGVGGELRKKGFQIQNRFCFPFSSPSESSGSVLLHQYVVDPPPHMNGGEWSRAHQHQQQQMMWAPQVRDLTQQCCVFPSRNGRRRPHP</sequence>
<keyword evidence="3" id="KW-1185">Reference proteome</keyword>
<feature type="region of interest" description="Disordered" evidence="1">
    <location>
        <begin position="127"/>
        <end position="154"/>
    </location>
</feature>
<evidence type="ECO:0000313" key="2">
    <source>
        <dbReference type="EMBL" id="EPS73294.1"/>
    </source>
</evidence>
<comment type="caution">
    <text evidence="2">The sequence shown here is derived from an EMBL/GenBank/DDBJ whole genome shotgun (WGS) entry which is preliminary data.</text>
</comment>
<dbReference type="Proteomes" id="UP000015453">
    <property type="component" value="Unassembled WGS sequence"/>
</dbReference>
<organism evidence="2 3">
    <name type="scientific">Genlisea aurea</name>
    <dbReference type="NCBI Taxonomy" id="192259"/>
    <lineage>
        <taxon>Eukaryota</taxon>
        <taxon>Viridiplantae</taxon>
        <taxon>Streptophyta</taxon>
        <taxon>Embryophyta</taxon>
        <taxon>Tracheophyta</taxon>
        <taxon>Spermatophyta</taxon>
        <taxon>Magnoliopsida</taxon>
        <taxon>eudicotyledons</taxon>
        <taxon>Gunneridae</taxon>
        <taxon>Pentapetalae</taxon>
        <taxon>asterids</taxon>
        <taxon>lamiids</taxon>
        <taxon>Lamiales</taxon>
        <taxon>Lentibulariaceae</taxon>
        <taxon>Genlisea</taxon>
    </lineage>
</organism>
<reference evidence="2 3" key="1">
    <citation type="journal article" date="2013" name="BMC Genomics">
        <title>The miniature genome of a carnivorous plant Genlisea aurea contains a low number of genes and short non-coding sequences.</title>
        <authorList>
            <person name="Leushkin E.V."/>
            <person name="Sutormin R.A."/>
            <person name="Nabieva E.R."/>
            <person name="Penin A.A."/>
            <person name="Kondrashov A.S."/>
            <person name="Logacheva M.D."/>
        </authorList>
    </citation>
    <scope>NUCLEOTIDE SEQUENCE [LARGE SCALE GENOMIC DNA]</scope>
</reference>
<dbReference type="EMBL" id="AUSU01000481">
    <property type="protein sequence ID" value="EPS73294.1"/>
    <property type="molecule type" value="Genomic_DNA"/>
</dbReference>
<dbReference type="PANTHER" id="PTHR34792:SF1">
    <property type="entry name" value="OS02G0121500 PROTEIN"/>
    <property type="match status" value="1"/>
</dbReference>
<name>S8D0H8_9LAMI</name>
<dbReference type="PANTHER" id="PTHR34792">
    <property type="entry name" value="OS02G0121500 PROTEIN"/>
    <property type="match status" value="1"/>
</dbReference>
<feature type="compositionally biased region" description="Polar residues" evidence="1">
    <location>
        <begin position="10"/>
        <end position="26"/>
    </location>
</feature>
<protein>
    <submittedName>
        <fullName evidence="2">Uncharacterized protein</fullName>
    </submittedName>
</protein>
<proteinExistence type="predicted"/>